<evidence type="ECO:0000313" key="4">
    <source>
        <dbReference type="Proteomes" id="UP001162156"/>
    </source>
</evidence>
<comment type="caution">
    <text evidence="3">The sequence shown here is derived from an EMBL/GenBank/DDBJ whole genome shotgun (WGS) entry which is preliminary data.</text>
</comment>
<proteinExistence type="predicted"/>
<accession>A0AAV8WWM0</accession>
<gene>
    <name evidence="3" type="ORF">NQ314_016345</name>
</gene>
<keyword evidence="4" id="KW-1185">Reference proteome</keyword>
<evidence type="ECO:0000313" key="3">
    <source>
        <dbReference type="EMBL" id="KAJ8930813.1"/>
    </source>
</evidence>
<reference evidence="3" key="1">
    <citation type="journal article" date="2023" name="Insect Mol. Biol.">
        <title>Genome sequencing provides insights into the evolution of gene families encoding plant cell wall-degrading enzymes in longhorned beetles.</title>
        <authorList>
            <person name="Shin N.R."/>
            <person name="Okamura Y."/>
            <person name="Kirsch R."/>
            <person name="Pauchet Y."/>
        </authorList>
    </citation>
    <scope>NUCLEOTIDE SEQUENCE</scope>
    <source>
        <strain evidence="3">RBIC_L_NR</strain>
    </source>
</reference>
<dbReference type="Proteomes" id="UP001162156">
    <property type="component" value="Unassembled WGS sequence"/>
</dbReference>
<dbReference type="GO" id="GO:0005634">
    <property type="term" value="C:nucleus"/>
    <property type="evidence" value="ECO:0007669"/>
    <property type="project" value="UniProtKB-SubCell"/>
</dbReference>
<evidence type="ECO:0000259" key="2">
    <source>
        <dbReference type="PROSITE" id="PS51031"/>
    </source>
</evidence>
<evidence type="ECO:0000256" key="1">
    <source>
        <dbReference type="PROSITE-ProRule" id="PRU00371"/>
    </source>
</evidence>
<dbReference type="InterPro" id="IPR004210">
    <property type="entry name" value="BESS_motif"/>
</dbReference>
<dbReference type="AlphaFoldDB" id="A0AAV8WWM0"/>
<dbReference type="GO" id="GO:0003677">
    <property type="term" value="F:DNA binding"/>
    <property type="evidence" value="ECO:0007669"/>
    <property type="project" value="InterPro"/>
</dbReference>
<dbReference type="PROSITE" id="PS51031">
    <property type="entry name" value="BESS"/>
    <property type="match status" value="1"/>
</dbReference>
<organism evidence="3 4">
    <name type="scientific">Rhamnusium bicolor</name>
    <dbReference type="NCBI Taxonomy" id="1586634"/>
    <lineage>
        <taxon>Eukaryota</taxon>
        <taxon>Metazoa</taxon>
        <taxon>Ecdysozoa</taxon>
        <taxon>Arthropoda</taxon>
        <taxon>Hexapoda</taxon>
        <taxon>Insecta</taxon>
        <taxon>Pterygota</taxon>
        <taxon>Neoptera</taxon>
        <taxon>Endopterygota</taxon>
        <taxon>Coleoptera</taxon>
        <taxon>Polyphaga</taxon>
        <taxon>Cucujiformia</taxon>
        <taxon>Chrysomeloidea</taxon>
        <taxon>Cerambycidae</taxon>
        <taxon>Lepturinae</taxon>
        <taxon>Rhagiini</taxon>
        <taxon>Rhamnusium</taxon>
    </lineage>
</organism>
<protein>
    <recommendedName>
        <fullName evidence="2">BESS domain-containing protein</fullName>
    </recommendedName>
</protein>
<keyword evidence="1" id="KW-0539">Nucleus</keyword>
<feature type="domain" description="BESS" evidence="2">
    <location>
        <begin position="111"/>
        <end position="150"/>
    </location>
</feature>
<name>A0AAV8WWM0_9CUCU</name>
<dbReference type="EMBL" id="JANEYF010004538">
    <property type="protein sequence ID" value="KAJ8930813.1"/>
    <property type="molecule type" value="Genomic_DNA"/>
</dbReference>
<sequence length="152" mass="17634">MVLLDYNVNGRACAIVTTRNEINRKTSRAGLEHHLGKNTYTFNNLVSCLLWRKPDGNLKMSSKICHLQLPLLIAEVVQRSVNQCLKLKKQSLSYLKTSQKKMVQQDDDDSDKSDSRFLLSLLLEFRSIKEEFKLDLKMEMLSLIKKYKNLNI</sequence>
<comment type="subcellular location">
    <subcellularLocation>
        <location evidence="1">Nucleus</location>
    </subcellularLocation>
</comment>